<dbReference type="KEGG" id="bsen:DP114_22065"/>
<dbReference type="RefSeq" id="WP_171977118.1">
    <property type="nucleotide sequence ID" value="NZ_CAWOXK010000001.1"/>
</dbReference>
<dbReference type="InterPro" id="IPR011468">
    <property type="entry name" value="DUF1574"/>
</dbReference>
<dbReference type="EMBL" id="CP030118">
    <property type="protein sequence ID" value="QDL10222.1"/>
    <property type="molecule type" value="Genomic_DNA"/>
</dbReference>
<proteinExistence type="predicted"/>
<evidence type="ECO:0000256" key="1">
    <source>
        <dbReference type="SAM" id="MobiDB-lite"/>
    </source>
</evidence>
<gene>
    <name evidence="2" type="ORF">DP114_22065</name>
</gene>
<protein>
    <submittedName>
        <fullName evidence="2">DUF1574 domain-containing protein</fullName>
    </submittedName>
</protein>
<evidence type="ECO:0000313" key="3">
    <source>
        <dbReference type="Proteomes" id="UP000503129"/>
    </source>
</evidence>
<dbReference type="AlphaFoldDB" id="A0A856MI30"/>
<feature type="compositionally biased region" description="Basic and acidic residues" evidence="1">
    <location>
        <begin position="600"/>
        <end position="609"/>
    </location>
</feature>
<feature type="compositionally biased region" description="Polar residues" evidence="1">
    <location>
        <begin position="610"/>
        <end position="620"/>
    </location>
</feature>
<feature type="compositionally biased region" description="Low complexity" evidence="1">
    <location>
        <begin position="564"/>
        <end position="582"/>
    </location>
</feature>
<name>A0A856MI30_9CYAN</name>
<sequence length="996" mass="111836">MKTELPDRQKSLVQWVSQATGISTFGVKIRLQGNELHILCEGRECPQRWQTLSDLLRALQQTDLDVLTSIEQPAIYQVFVYGRKKGENQPRWCHKVYLNQLDRHLEQVEQALLEDEGKSQKAASGGLIVSNETLAHQGDPEAIARYLSETLSTFDIAVEVEVIKQKSTQNNYKNQTQLWVFCESSYSNPDPSLIAEPVAQKLRHLKLSGYQEAVIASRVKGEKRIDWLFKVDLTPSKVMLKEWARWGDVQALSRLLSETLLESKVTVEAILKESTLHIFCTPVSETLATDPILEKTLCLQAVRPVLEKIAPQGIVAATVYGQKTTDNQPAWVDWLSLPANEHPALAISAQQLATYGDERAIVFLLERLLNPDLDMRLKTGGIRVFVQRIGDLLHIMCDAPLCPACEQVASQVTEFVHQLKISGIAGVRVYGRCAGNKEPFWDYSVDYKHREPLVAQATPKFAPTSAYVHELPTSETDEPVLRPNISTEEIYIFVTQVTQDWSANVRKLFLATQLFTENKSQQKTKNHHQGQGLKVALVWGALGLLLTLQTDWILGKFLSRITPPTSTVSSVSPKSSSTIKTSYTDSADQKQRTAFFTSTSKEKSPKDENNVFNASNSTQPDLEASPLKSKATPTAIILAARSHKSGSLLRQIPSFNASQLDEQLILYKQRLAKTGHPPDVLIIGSSRALRGIDPVALSKSLATQGSQNIDVFNFGINGATAKVVDFVVRRVLKPSELPKLIIWADGARAFNSGREDITFSTIAASPGYQYVLQKAASTEQETAMEEPPEGESTYQAVDIWLSKGLATFSATYQKRDNLKNLLKQQLKYLPIISNTNQAVTQKSHSKNPEDIQVQAVEFDGFLPLSTRFQPTTYYQKYSLVSGNYDNDYKYFRLQGEQNTALQTLLRFTQSQKITLVFVNMPVTAYYLDSVRSKYEQEFQQYMQSLAGKPNFIYQDLSQLWPKANDYFSDPSHLNRYGAYKISKKLANDPTIPWFSK</sequence>
<accession>A0A856MI30</accession>
<dbReference type="SUPFAM" id="SSF52266">
    <property type="entry name" value="SGNH hydrolase"/>
    <property type="match status" value="1"/>
</dbReference>
<keyword evidence="3" id="KW-1185">Reference proteome</keyword>
<dbReference type="Pfam" id="PF07611">
    <property type="entry name" value="DUF1574"/>
    <property type="match status" value="1"/>
</dbReference>
<feature type="region of interest" description="Disordered" evidence="1">
    <location>
        <begin position="564"/>
        <end position="626"/>
    </location>
</feature>
<organism evidence="2 3">
    <name type="scientific">Brasilonema sennae CENA114</name>
    <dbReference type="NCBI Taxonomy" id="415709"/>
    <lineage>
        <taxon>Bacteria</taxon>
        <taxon>Bacillati</taxon>
        <taxon>Cyanobacteriota</taxon>
        <taxon>Cyanophyceae</taxon>
        <taxon>Nostocales</taxon>
        <taxon>Scytonemataceae</taxon>
        <taxon>Brasilonema</taxon>
        <taxon>Bromeliae group (in: Brasilonema)</taxon>
    </lineage>
</organism>
<evidence type="ECO:0000313" key="2">
    <source>
        <dbReference type="EMBL" id="QDL10222.1"/>
    </source>
</evidence>
<dbReference type="Proteomes" id="UP000503129">
    <property type="component" value="Chromosome"/>
</dbReference>
<reference evidence="2 3" key="1">
    <citation type="submission" date="2018-06" db="EMBL/GenBank/DDBJ databases">
        <title>Comparative genomics of Brasilonema spp. strains.</title>
        <authorList>
            <person name="Alvarenga D.O."/>
            <person name="Fiore M.F."/>
            <person name="Varani A.M."/>
        </authorList>
    </citation>
    <scope>NUCLEOTIDE SEQUENCE [LARGE SCALE GENOMIC DNA]</scope>
    <source>
        <strain evidence="2 3">CENA114</strain>
    </source>
</reference>